<dbReference type="EMBL" id="CAJZBQ010000056">
    <property type="protein sequence ID" value="CAG9333011.1"/>
    <property type="molecule type" value="Genomic_DNA"/>
</dbReference>
<dbReference type="PROSITE" id="PS50988">
    <property type="entry name" value="TROVE"/>
    <property type="match status" value="1"/>
</dbReference>
<dbReference type="Pfam" id="PF05731">
    <property type="entry name" value="TROVE"/>
    <property type="match status" value="1"/>
</dbReference>
<accession>A0AAU9KGB6</accession>
<organism evidence="2 3">
    <name type="scientific">Blepharisma stoltei</name>
    <dbReference type="NCBI Taxonomy" id="1481888"/>
    <lineage>
        <taxon>Eukaryota</taxon>
        <taxon>Sar</taxon>
        <taxon>Alveolata</taxon>
        <taxon>Ciliophora</taxon>
        <taxon>Postciliodesmatophora</taxon>
        <taxon>Heterotrichea</taxon>
        <taxon>Heterotrichida</taxon>
        <taxon>Blepharismidae</taxon>
        <taxon>Blepharisma</taxon>
    </lineage>
</organism>
<protein>
    <recommendedName>
        <fullName evidence="1">TROVE domain-containing protein</fullName>
    </recommendedName>
</protein>
<dbReference type="GO" id="GO:0000722">
    <property type="term" value="P:telomere maintenance via recombination"/>
    <property type="evidence" value="ECO:0007669"/>
    <property type="project" value="TreeGrafter"/>
</dbReference>
<evidence type="ECO:0000313" key="2">
    <source>
        <dbReference type="EMBL" id="CAG9333011.1"/>
    </source>
</evidence>
<proteinExistence type="predicted"/>
<dbReference type="GO" id="GO:0005697">
    <property type="term" value="C:telomerase holoenzyme complex"/>
    <property type="evidence" value="ECO:0007669"/>
    <property type="project" value="TreeGrafter"/>
</dbReference>
<dbReference type="AlphaFoldDB" id="A0AAU9KGB6"/>
<dbReference type="Proteomes" id="UP001162131">
    <property type="component" value="Unassembled WGS sequence"/>
</dbReference>
<dbReference type="SUPFAM" id="SSF53300">
    <property type="entry name" value="vWA-like"/>
    <property type="match status" value="1"/>
</dbReference>
<name>A0AAU9KGB6_9CILI</name>
<evidence type="ECO:0000259" key="1">
    <source>
        <dbReference type="PROSITE" id="PS50988"/>
    </source>
</evidence>
<feature type="domain" description="TROVE" evidence="1">
    <location>
        <begin position="1"/>
        <end position="380"/>
    </location>
</feature>
<dbReference type="GO" id="GO:0070034">
    <property type="term" value="F:telomerase RNA binding"/>
    <property type="evidence" value="ECO:0007669"/>
    <property type="project" value="TreeGrafter"/>
</dbReference>
<dbReference type="GO" id="GO:0003720">
    <property type="term" value="F:telomerase activity"/>
    <property type="evidence" value="ECO:0007669"/>
    <property type="project" value="TreeGrafter"/>
</dbReference>
<dbReference type="SUPFAM" id="SSF140864">
    <property type="entry name" value="TROVE domain-like"/>
    <property type="match status" value="1"/>
</dbReference>
<gene>
    <name evidence="2" type="ORF">BSTOLATCC_MIC57832</name>
</gene>
<evidence type="ECO:0000313" key="3">
    <source>
        <dbReference type="Proteomes" id="UP001162131"/>
    </source>
</evidence>
<dbReference type="Gene3D" id="3.40.50.410">
    <property type="entry name" value="von Willebrand factor, type A domain"/>
    <property type="match status" value="1"/>
</dbReference>
<dbReference type="InterPro" id="IPR036465">
    <property type="entry name" value="vWFA_dom_sf"/>
</dbReference>
<dbReference type="InterPro" id="IPR037214">
    <property type="entry name" value="TROVE_dom_sf"/>
</dbReference>
<dbReference type="InterPro" id="IPR008858">
    <property type="entry name" value="TROVE_dom"/>
</dbReference>
<comment type="caution">
    <text evidence="2">The sequence shown here is derived from an EMBL/GenBank/DDBJ whole genome shotgun (WGS) entry which is preliminary data.</text>
</comment>
<dbReference type="PANTHER" id="PTHR44791">
    <property type="entry name" value="TELOMERASE PROTEIN COMPONENT 1 TEP1"/>
    <property type="match status" value="1"/>
</dbReference>
<sequence length="590" mass="67389">MDERVVVGDFLKDPLERLVNRVSACLVREPKYYEDSTNRLKDISNDMTEVSSIDPEFICQLAYFTRNHLNLRAMSNYIVAWAASHPVCKTFLKKYFSHTIRLPGDLIEVVEFYQLITQGEGNSKMLKIPRCLREVITSKFSEFSVYHLGKYCSEGKRKRSLLKKNSSSRKGKISMKQIIRLCHVKSPASSVMCVLGKRYPENSDVFAESGLNVEGEFNPSLSGKRMKIETPVTWETQLSAGGNKPEIWESLIKSRKLPFMAMLRNIRNFIITGVDQETHKIVQDRLRDPDQIEKSMLFPFRFFSAYDVLKIDLEQLQKLHDDPTFEPPVPEGKRGLKKKWLRKKIIPKNVPTQATIDEYKSALEESVKLATALNVKPIKGHSVIFCDTSGSMRCRISGDMTFGSVRCCMELGILFGMMLRHVCESSQVYLLSSPKPPETPTCWLPVELEGDNILDQMQTAMTLSEKLGYDNDYPFDWFDEIIEKKVHIDNMFIFSDMIISTEKMNTTFNQDNRGRTVSGILEKYRNEVNPNMKYITIDLAGYGRDMLGADLEDRGKNIVVAGYSDAVLKLVSELQTSQVQAVRESALKIS</sequence>
<reference evidence="2" key="1">
    <citation type="submission" date="2021-09" db="EMBL/GenBank/DDBJ databases">
        <authorList>
            <consortium name="AG Swart"/>
            <person name="Singh M."/>
            <person name="Singh A."/>
            <person name="Seah K."/>
            <person name="Emmerich C."/>
        </authorList>
    </citation>
    <scope>NUCLEOTIDE SEQUENCE</scope>
    <source>
        <strain evidence="2">ATCC30299</strain>
    </source>
</reference>
<keyword evidence="3" id="KW-1185">Reference proteome</keyword>
<dbReference type="InterPro" id="IPR052652">
    <property type="entry name" value="Telomerase_Complex_Comp"/>
</dbReference>
<dbReference type="PANTHER" id="PTHR44791:SF1">
    <property type="entry name" value="TELOMERASE PROTEIN COMPONENT 1"/>
    <property type="match status" value="1"/>
</dbReference>